<organism evidence="5 6">
    <name type="scientific">Nocardia aurantiaca</name>
    <dbReference type="NCBI Taxonomy" id="2675850"/>
    <lineage>
        <taxon>Bacteria</taxon>
        <taxon>Bacillati</taxon>
        <taxon>Actinomycetota</taxon>
        <taxon>Actinomycetes</taxon>
        <taxon>Mycobacteriales</taxon>
        <taxon>Nocardiaceae</taxon>
        <taxon>Nocardia</taxon>
    </lineage>
</organism>
<protein>
    <submittedName>
        <fullName evidence="5">Methyltransferase domain-containing protein</fullName>
    </submittedName>
</protein>
<feature type="domain" description="Methyltransferase type 11" evidence="4">
    <location>
        <begin position="66"/>
        <end position="157"/>
    </location>
</feature>
<dbReference type="SUPFAM" id="SSF53335">
    <property type="entry name" value="S-adenosyl-L-methionine-dependent methyltransferases"/>
    <property type="match status" value="1"/>
</dbReference>
<dbReference type="GO" id="GO:0032259">
    <property type="term" value="P:methylation"/>
    <property type="evidence" value="ECO:0007669"/>
    <property type="project" value="UniProtKB-KW"/>
</dbReference>
<dbReference type="PANTHER" id="PTHR44942">
    <property type="entry name" value="METHYLTRANSF_11 DOMAIN-CONTAINING PROTEIN"/>
    <property type="match status" value="1"/>
</dbReference>
<dbReference type="Gene3D" id="3.40.50.150">
    <property type="entry name" value="Vaccinia Virus protein VP39"/>
    <property type="match status" value="1"/>
</dbReference>
<evidence type="ECO:0000256" key="1">
    <source>
        <dbReference type="ARBA" id="ARBA00008361"/>
    </source>
</evidence>
<dbReference type="InterPro" id="IPR029063">
    <property type="entry name" value="SAM-dependent_MTases_sf"/>
</dbReference>
<keyword evidence="2 5" id="KW-0489">Methyltransferase</keyword>
<dbReference type="EMBL" id="WMBB01000016">
    <property type="protein sequence ID" value="MTE16801.1"/>
    <property type="molecule type" value="Genomic_DNA"/>
</dbReference>
<dbReference type="Pfam" id="PF08241">
    <property type="entry name" value="Methyltransf_11"/>
    <property type="match status" value="1"/>
</dbReference>
<sequence length="283" mass="31271">MVADAWRFHRTFSGDAVTTPSLGSEYISLDPLRVRIDTHRRYSEIADDVNKVVSDTLRLNGNENLVDIGCGTGEFLKHLVDRGHRGRLAGIDASLAAVAAASRVPGVDGIRGAAEDLPLFDSVCDVLTARHMLYHLTDPVRALQEFRRVTRLGGTVCVVVNHARTCHRTRDLVTEIAARFGLSAPDGMINEDVNSDTIADMMTEVFGDVDVHRMDNALAFPKPEPAVRFAESLFSFCGIASDHPQRARIRTEVETALRNWFEDHPGRTWRDPKGYTVATVTCS</sequence>
<dbReference type="InterPro" id="IPR013216">
    <property type="entry name" value="Methyltransf_11"/>
</dbReference>
<evidence type="ECO:0000313" key="5">
    <source>
        <dbReference type="EMBL" id="MTE16801.1"/>
    </source>
</evidence>
<gene>
    <name evidence="5" type="ORF">GLP40_29120</name>
</gene>
<dbReference type="PANTHER" id="PTHR44942:SF4">
    <property type="entry name" value="METHYLTRANSFERASE TYPE 11 DOMAIN-CONTAINING PROTEIN"/>
    <property type="match status" value="1"/>
</dbReference>
<evidence type="ECO:0000313" key="6">
    <source>
        <dbReference type="Proteomes" id="UP000432464"/>
    </source>
</evidence>
<comment type="caution">
    <text evidence="5">The sequence shown here is derived from an EMBL/GenBank/DDBJ whole genome shotgun (WGS) entry which is preliminary data.</text>
</comment>
<dbReference type="AlphaFoldDB" id="A0A6I3L5L7"/>
<name>A0A6I3L5L7_9NOCA</name>
<evidence type="ECO:0000256" key="3">
    <source>
        <dbReference type="ARBA" id="ARBA00022679"/>
    </source>
</evidence>
<evidence type="ECO:0000259" key="4">
    <source>
        <dbReference type="Pfam" id="PF08241"/>
    </source>
</evidence>
<keyword evidence="3 5" id="KW-0808">Transferase</keyword>
<proteinExistence type="inferred from homology"/>
<reference evidence="5 6" key="1">
    <citation type="submission" date="2019-11" db="EMBL/GenBank/DDBJ databases">
        <title>Nocardia sp. nov. CT2-14 isolated from soil.</title>
        <authorList>
            <person name="Kanchanasin P."/>
            <person name="Tanasupawat S."/>
            <person name="Yuki M."/>
            <person name="Kudo T."/>
        </authorList>
    </citation>
    <scope>NUCLEOTIDE SEQUENCE [LARGE SCALE GENOMIC DNA]</scope>
    <source>
        <strain evidence="5 6">CT2-14</strain>
    </source>
</reference>
<evidence type="ECO:0000256" key="2">
    <source>
        <dbReference type="ARBA" id="ARBA00022603"/>
    </source>
</evidence>
<accession>A0A6I3L5L7</accession>
<dbReference type="CDD" id="cd02440">
    <property type="entry name" value="AdoMet_MTases"/>
    <property type="match status" value="1"/>
</dbReference>
<comment type="similarity">
    <text evidence="1">Belongs to the methyltransferase superfamily.</text>
</comment>
<keyword evidence="6" id="KW-1185">Reference proteome</keyword>
<dbReference type="Proteomes" id="UP000432464">
    <property type="component" value="Unassembled WGS sequence"/>
</dbReference>
<dbReference type="GO" id="GO:0008757">
    <property type="term" value="F:S-adenosylmethionine-dependent methyltransferase activity"/>
    <property type="evidence" value="ECO:0007669"/>
    <property type="project" value="InterPro"/>
</dbReference>
<dbReference type="InterPro" id="IPR051052">
    <property type="entry name" value="Diverse_substrate_MTase"/>
</dbReference>